<keyword evidence="3" id="KW-1185">Reference proteome</keyword>
<dbReference type="AlphaFoldDB" id="A0AAD7I3F8"/>
<organism evidence="2 3">
    <name type="scientific">Mycena maculata</name>
    <dbReference type="NCBI Taxonomy" id="230809"/>
    <lineage>
        <taxon>Eukaryota</taxon>
        <taxon>Fungi</taxon>
        <taxon>Dikarya</taxon>
        <taxon>Basidiomycota</taxon>
        <taxon>Agaricomycotina</taxon>
        <taxon>Agaricomycetes</taxon>
        <taxon>Agaricomycetidae</taxon>
        <taxon>Agaricales</taxon>
        <taxon>Marasmiineae</taxon>
        <taxon>Mycenaceae</taxon>
        <taxon>Mycena</taxon>
    </lineage>
</organism>
<name>A0AAD7I3F8_9AGAR</name>
<reference evidence="2" key="1">
    <citation type="submission" date="2023-03" db="EMBL/GenBank/DDBJ databases">
        <title>Massive genome expansion in bonnet fungi (Mycena s.s.) driven by repeated elements and novel gene families across ecological guilds.</title>
        <authorList>
            <consortium name="Lawrence Berkeley National Laboratory"/>
            <person name="Harder C.B."/>
            <person name="Miyauchi S."/>
            <person name="Viragh M."/>
            <person name="Kuo A."/>
            <person name="Thoen E."/>
            <person name="Andreopoulos B."/>
            <person name="Lu D."/>
            <person name="Skrede I."/>
            <person name="Drula E."/>
            <person name="Henrissat B."/>
            <person name="Morin E."/>
            <person name="Kohler A."/>
            <person name="Barry K."/>
            <person name="LaButti K."/>
            <person name="Morin E."/>
            <person name="Salamov A."/>
            <person name="Lipzen A."/>
            <person name="Mereny Z."/>
            <person name="Hegedus B."/>
            <person name="Baldrian P."/>
            <person name="Stursova M."/>
            <person name="Weitz H."/>
            <person name="Taylor A."/>
            <person name="Grigoriev I.V."/>
            <person name="Nagy L.G."/>
            <person name="Martin F."/>
            <person name="Kauserud H."/>
        </authorList>
    </citation>
    <scope>NUCLEOTIDE SEQUENCE</scope>
    <source>
        <strain evidence="2">CBHHK188m</strain>
    </source>
</reference>
<protein>
    <submittedName>
        <fullName evidence="2">Uncharacterized protein</fullName>
    </submittedName>
</protein>
<feature type="compositionally biased region" description="Polar residues" evidence="1">
    <location>
        <begin position="28"/>
        <end position="37"/>
    </location>
</feature>
<proteinExistence type="predicted"/>
<dbReference type="Proteomes" id="UP001215280">
    <property type="component" value="Unassembled WGS sequence"/>
</dbReference>
<feature type="region of interest" description="Disordered" evidence="1">
    <location>
        <begin position="1"/>
        <end position="108"/>
    </location>
</feature>
<accession>A0AAD7I3F8</accession>
<gene>
    <name evidence="2" type="ORF">DFH07DRAFT_780391</name>
</gene>
<dbReference type="EMBL" id="JARJLG010000163">
    <property type="protein sequence ID" value="KAJ7734167.1"/>
    <property type="molecule type" value="Genomic_DNA"/>
</dbReference>
<evidence type="ECO:0000313" key="3">
    <source>
        <dbReference type="Proteomes" id="UP001215280"/>
    </source>
</evidence>
<evidence type="ECO:0000313" key="2">
    <source>
        <dbReference type="EMBL" id="KAJ7734167.1"/>
    </source>
</evidence>
<sequence length="200" mass="21374">MTTQRSIPEFGFPSGDTLRYSQPPALSPTVSSITDSVPSRRHGAGGGSTVSTPKRTLNVQQNPAKSLPTASSQHRGAPARAPATPTPSATGARSSRNSDPPTLGPNAVHPLQLLEPAVTFSRMGSGASKPPVEIFWGIAGVHYIFDSHFEAVNRVLELELPSAQLLGTRNLKKLSAFVKQKKYKRSAGDPDSDEDIYRTM</sequence>
<comment type="caution">
    <text evidence="2">The sequence shown here is derived from an EMBL/GenBank/DDBJ whole genome shotgun (WGS) entry which is preliminary data.</text>
</comment>
<feature type="compositionally biased region" description="Low complexity" evidence="1">
    <location>
        <begin position="75"/>
        <end position="95"/>
    </location>
</feature>
<feature type="compositionally biased region" description="Polar residues" evidence="1">
    <location>
        <begin position="49"/>
        <end position="74"/>
    </location>
</feature>
<evidence type="ECO:0000256" key="1">
    <source>
        <dbReference type="SAM" id="MobiDB-lite"/>
    </source>
</evidence>